<proteinExistence type="predicted"/>
<gene>
    <name evidence="2" type="ORF">PCOR1329_LOCUS46261</name>
</gene>
<evidence type="ECO:0000256" key="1">
    <source>
        <dbReference type="SAM" id="MobiDB-lite"/>
    </source>
</evidence>
<name>A0ABN9UA75_9DINO</name>
<feature type="region of interest" description="Disordered" evidence="1">
    <location>
        <begin position="94"/>
        <end position="114"/>
    </location>
</feature>
<organism evidence="2 3">
    <name type="scientific">Prorocentrum cordatum</name>
    <dbReference type="NCBI Taxonomy" id="2364126"/>
    <lineage>
        <taxon>Eukaryota</taxon>
        <taxon>Sar</taxon>
        <taxon>Alveolata</taxon>
        <taxon>Dinophyceae</taxon>
        <taxon>Prorocentrales</taxon>
        <taxon>Prorocentraceae</taxon>
        <taxon>Prorocentrum</taxon>
    </lineage>
</organism>
<dbReference type="Proteomes" id="UP001189429">
    <property type="component" value="Unassembled WGS sequence"/>
</dbReference>
<evidence type="ECO:0000313" key="2">
    <source>
        <dbReference type="EMBL" id="CAK0855543.1"/>
    </source>
</evidence>
<dbReference type="EMBL" id="CAUYUJ010015563">
    <property type="protein sequence ID" value="CAK0855543.1"/>
    <property type="molecule type" value="Genomic_DNA"/>
</dbReference>
<sequence>MEGMRLKRLGRRVAHKLRDHARELLSGPILDQCVDNALRGRLAANPRGRPTFAEAHAQVSKAISAIQRDLMKEHRAGWRRLFQHNSPDTWRAATAEVHGPSECPSLIATDMTEE</sequence>
<accession>A0ABN9UA75</accession>
<comment type="caution">
    <text evidence="2">The sequence shown here is derived from an EMBL/GenBank/DDBJ whole genome shotgun (WGS) entry which is preliminary data.</text>
</comment>
<evidence type="ECO:0000313" key="3">
    <source>
        <dbReference type="Proteomes" id="UP001189429"/>
    </source>
</evidence>
<protein>
    <submittedName>
        <fullName evidence="2">Uncharacterized protein</fullName>
    </submittedName>
</protein>
<keyword evidence="3" id="KW-1185">Reference proteome</keyword>
<reference evidence="2" key="1">
    <citation type="submission" date="2023-10" db="EMBL/GenBank/DDBJ databases">
        <authorList>
            <person name="Chen Y."/>
            <person name="Shah S."/>
            <person name="Dougan E. K."/>
            <person name="Thang M."/>
            <person name="Chan C."/>
        </authorList>
    </citation>
    <scope>NUCLEOTIDE SEQUENCE [LARGE SCALE GENOMIC DNA]</scope>
</reference>